<dbReference type="Proteomes" id="UP000594263">
    <property type="component" value="Unplaced"/>
</dbReference>
<accession>A0A7N0TTG3</accession>
<keyword evidence="2" id="KW-1185">Reference proteome</keyword>
<evidence type="ECO:0000313" key="1">
    <source>
        <dbReference type="EnsemblPlants" id="Kaladp0045s0305.1.v1.1"/>
    </source>
</evidence>
<dbReference type="Gramene" id="Kaladp0045s0305.1.v1.1">
    <property type="protein sequence ID" value="Kaladp0045s0305.1.v1.1"/>
    <property type="gene ID" value="Kaladp0045s0305.v1.1"/>
</dbReference>
<dbReference type="AlphaFoldDB" id="A0A7N0TTG3"/>
<evidence type="ECO:0000313" key="2">
    <source>
        <dbReference type="Proteomes" id="UP000594263"/>
    </source>
</evidence>
<dbReference type="EnsemblPlants" id="Kaladp0045s0305.1.v1.1">
    <property type="protein sequence ID" value="Kaladp0045s0305.1.v1.1"/>
    <property type="gene ID" value="Kaladp0045s0305.v1.1"/>
</dbReference>
<protein>
    <submittedName>
        <fullName evidence="1">Uncharacterized protein</fullName>
    </submittedName>
</protein>
<proteinExistence type="predicted"/>
<reference evidence="1" key="1">
    <citation type="submission" date="2021-01" db="UniProtKB">
        <authorList>
            <consortium name="EnsemblPlants"/>
        </authorList>
    </citation>
    <scope>IDENTIFICATION</scope>
</reference>
<organism evidence="1 2">
    <name type="scientific">Kalanchoe fedtschenkoi</name>
    <name type="common">Lavender scallops</name>
    <name type="synonym">South American air plant</name>
    <dbReference type="NCBI Taxonomy" id="63787"/>
    <lineage>
        <taxon>Eukaryota</taxon>
        <taxon>Viridiplantae</taxon>
        <taxon>Streptophyta</taxon>
        <taxon>Embryophyta</taxon>
        <taxon>Tracheophyta</taxon>
        <taxon>Spermatophyta</taxon>
        <taxon>Magnoliopsida</taxon>
        <taxon>eudicotyledons</taxon>
        <taxon>Gunneridae</taxon>
        <taxon>Pentapetalae</taxon>
        <taxon>Saxifragales</taxon>
        <taxon>Crassulaceae</taxon>
        <taxon>Kalanchoe</taxon>
    </lineage>
</organism>
<name>A0A7N0TTG3_KALFE</name>
<sequence length="127" mass="14606">MMRQKIKSKELSAFSIENHFLNLINTTTVCKSQPPSPLQPGHIAFYYSSLWVLSSFTTFCHKQHEGVQDRTPPEPCLACLRKRTIPSPQRKEAHHFLLFCPLTSLRFGILSWHARCCSRILPQARPS</sequence>